<dbReference type="PANTHER" id="PTHR38035">
    <property type="entry name" value="UPF0070 PROTEIN YFGM"/>
    <property type="match status" value="1"/>
</dbReference>
<dbReference type="PANTHER" id="PTHR38035:SF1">
    <property type="entry name" value="ANCILLARY SECYEG TRANSLOCON SUBUNIT"/>
    <property type="match status" value="1"/>
</dbReference>
<feature type="domain" description="Ancillary SecYEG translocon subunit/Cell division coordinator CpoB TPR" evidence="10">
    <location>
        <begin position="15"/>
        <end position="219"/>
    </location>
</feature>
<keyword evidence="5 9" id="KW-0472">Membrane</keyword>
<dbReference type="RefSeq" id="WP_087461521.1">
    <property type="nucleotide sequence ID" value="NZ_CP021425.1"/>
</dbReference>
<keyword evidence="6" id="KW-0143">Chaperone</keyword>
<keyword evidence="12" id="KW-1185">Reference proteome</keyword>
<reference evidence="11 12" key="1">
    <citation type="submission" date="2017-05" db="EMBL/GenBank/DDBJ databases">
        <title>Genomic insights into alkan degradation activity of Oleiphilus messinensis.</title>
        <authorList>
            <person name="Kozyavkin S.A."/>
            <person name="Slesarev A.I."/>
            <person name="Golyshin P.N."/>
            <person name="Korzhenkov A."/>
            <person name="Golyshina O.N."/>
            <person name="Toshchakov S.V."/>
        </authorList>
    </citation>
    <scope>NUCLEOTIDE SEQUENCE [LARGE SCALE GENOMIC DNA]</scope>
    <source>
        <strain evidence="11 12">ME102</strain>
    </source>
</reference>
<comment type="subcellular location">
    <subcellularLocation>
        <location evidence="1">Cell membrane</location>
        <topology evidence="1">Single-pass type II membrane protein</topology>
    </subcellularLocation>
</comment>
<feature type="transmembrane region" description="Helical" evidence="9">
    <location>
        <begin position="25"/>
        <end position="42"/>
    </location>
</feature>
<dbReference type="GO" id="GO:0005886">
    <property type="term" value="C:plasma membrane"/>
    <property type="evidence" value="ECO:0007669"/>
    <property type="project" value="UniProtKB-SubCell"/>
</dbReference>
<keyword evidence="2" id="KW-1003">Cell membrane</keyword>
<dbReference type="Gene3D" id="1.25.40.10">
    <property type="entry name" value="Tetratricopeptide repeat domain"/>
    <property type="match status" value="1"/>
</dbReference>
<dbReference type="InterPro" id="IPR018704">
    <property type="entry name" value="SecYEG/CpoB_TPR"/>
</dbReference>
<organism evidence="11 12">
    <name type="scientific">Oleiphilus messinensis</name>
    <dbReference type="NCBI Taxonomy" id="141451"/>
    <lineage>
        <taxon>Bacteria</taxon>
        <taxon>Pseudomonadati</taxon>
        <taxon>Pseudomonadota</taxon>
        <taxon>Gammaproteobacteria</taxon>
        <taxon>Oceanospirillales</taxon>
        <taxon>Oleiphilaceae</taxon>
        <taxon>Oleiphilus</taxon>
    </lineage>
</organism>
<sequence>MEVHRTEEEQIDAIKKWWKSNGSSLIIGIGIALALVFGWQAFEKKMAAERYEASSLYQQVLEASNKMNLADGEDAEKTISTMNLLLDKLKDGHGDSVYASYAGMVLAKAYVAQGDFEKAENEVRWVLSQKLLPSYKAVVETRLARILSESGQFDDALAIVDGIKAGELFEPKRLEVKGDILVAKGDLNEARIAYQAAADLIEQKNEKSPLLELKLYDLSDENGLSGITSEFE</sequence>
<dbReference type="SUPFAM" id="SSF48452">
    <property type="entry name" value="TPR-like"/>
    <property type="match status" value="1"/>
</dbReference>
<keyword evidence="4 9" id="KW-1133">Transmembrane helix</keyword>
<gene>
    <name evidence="11" type="ORF">OLMES_2489</name>
</gene>
<evidence type="ECO:0000256" key="7">
    <source>
        <dbReference type="ARBA" id="ARBA00024197"/>
    </source>
</evidence>
<evidence type="ECO:0000256" key="9">
    <source>
        <dbReference type="SAM" id="Phobius"/>
    </source>
</evidence>
<dbReference type="InterPro" id="IPR026039">
    <property type="entry name" value="YfgM"/>
</dbReference>
<dbReference type="EMBL" id="CP021425">
    <property type="protein sequence ID" value="ARU56549.1"/>
    <property type="molecule type" value="Genomic_DNA"/>
</dbReference>
<evidence type="ECO:0000256" key="4">
    <source>
        <dbReference type="ARBA" id="ARBA00022989"/>
    </source>
</evidence>
<dbReference type="OrthoDB" id="9789675at2"/>
<dbReference type="KEGG" id="ome:OLMES_2489"/>
<dbReference type="PIRSF" id="PIRSF006170">
    <property type="entry name" value="YfgM"/>
    <property type="match status" value="1"/>
</dbReference>
<accession>A0A1Y0I8M3</accession>
<proteinExistence type="inferred from homology"/>
<dbReference type="Proteomes" id="UP000196027">
    <property type="component" value="Chromosome"/>
</dbReference>
<evidence type="ECO:0000256" key="1">
    <source>
        <dbReference type="ARBA" id="ARBA00004401"/>
    </source>
</evidence>
<protein>
    <recommendedName>
        <fullName evidence="8">Ancillary SecYEG translocon subunit</fullName>
    </recommendedName>
</protein>
<keyword evidence="3 9" id="KW-0812">Transmembrane</keyword>
<evidence type="ECO:0000256" key="5">
    <source>
        <dbReference type="ARBA" id="ARBA00023136"/>
    </source>
</evidence>
<evidence type="ECO:0000256" key="8">
    <source>
        <dbReference type="ARBA" id="ARBA00024235"/>
    </source>
</evidence>
<name>A0A1Y0I8M3_9GAMM</name>
<dbReference type="InterPro" id="IPR011990">
    <property type="entry name" value="TPR-like_helical_dom_sf"/>
</dbReference>
<evidence type="ECO:0000313" key="12">
    <source>
        <dbReference type="Proteomes" id="UP000196027"/>
    </source>
</evidence>
<evidence type="ECO:0000313" key="11">
    <source>
        <dbReference type="EMBL" id="ARU56549.1"/>
    </source>
</evidence>
<evidence type="ECO:0000259" key="10">
    <source>
        <dbReference type="Pfam" id="PF09976"/>
    </source>
</evidence>
<dbReference type="GO" id="GO:0044877">
    <property type="term" value="F:protein-containing complex binding"/>
    <property type="evidence" value="ECO:0007669"/>
    <property type="project" value="InterPro"/>
</dbReference>
<evidence type="ECO:0000256" key="2">
    <source>
        <dbReference type="ARBA" id="ARBA00022475"/>
    </source>
</evidence>
<comment type="similarity">
    <text evidence="7">Belongs to the YfgM family.</text>
</comment>
<dbReference type="AlphaFoldDB" id="A0A1Y0I8M3"/>
<evidence type="ECO:0000256" key="6">
    <source>
        <dbReference type="ARBA" id="ARBA00023186"/>
    </source>
</evidence>
<evidence type="ECO:0000256" key="3">
    <source>
        <dbReference type="ARBA" id="ARBA00022692"/>
    </source>
</evidence>
<dbReference type="Pfam" id="PF09976">
    <property type="entry name" value="TPR_21"/>
    <property type="match status" value="1"/>
</dbReference>